<reference evidence="2 3" key="1">
    <citation type="journal article" date="2023" name="Commun. Biol.">
        <title>Reorganization of the ancestral sex-determining regions during the evolution of trioecy in Pleodorina starrii.</title>
        <authorList>
            <person name="Takahashi K."/>
            <person name="Suzuki S."/>
            <person name="Kawai-Toyooka H."/>
            <person name="Yamamoto K."/>
            <person name="Hamaji T."/>
            <person name="Ootsuki R."/>
            <person name="Yamaguchi H."/>
            <person name="Kawachi M."/>
            <person name="Higashiyama T."/>
            <person name="Nozaki H."/>
        </authorList>
    </citation>
    <scope>NUCLEOTIDE SEQUENCE [LARGE SCALE GENOMIC DNA]</scope>
    <source>
        <strain evidence="2 3">NIES-4479</strain>
    </source>
</reference>
<keyword evidence="3" id="KW-1185">Reference proteome</keyword>
<accession>A0A9W6FA95</accession>
<comment type="caution">
    <text evidence="2">The sequence shown here is derived from an EMBL/GenBank/DDBJ whole genome shotgun (WGS) entry which is preliminary data.</text>
</comment>
<feature type="compositionally biased region" description="Low complexity" evidence="1">
    <location>
        <begin position="76"/>
        <end position="96"/>
    </location>
</feature>
<name>A0A9W6FA95_9CHLO</name>
<protein>
    <submittedName>
        <fullName evidence="2">Uncharacterized protein</fullName>
    </submittedName>
</protein>
<evidence type="ECO:0000313" key="3">
    <source>
        <dbReference type="Proteomes" id="UP001165080"/>
    </source>
</evidence>
<dbReference type="AlphaFoldDB" id="A0A9W6FA95"/>
<feature type="region of interest" description="Disordered" evidence="1">
    <location>
        <begin position="1"/>
        <end position="136"/>
    </location>
</feature>
<sequence length="187" mass="19677">MSRQKHRKPLFVDIEDDDQKQTTRVPKNPSKRKTRAEMLEEDDEPAPVKKRSRPGPEYYAELTRSAAESAAERAAARAAAPALPPGDADPGLGAAAQGTDDGAPSRRRTAGSTPTGHGRTSTSVCTGTPITGSARVPAAAKVGATTAPARELAAAMAGAASGSARVEKFRLLLIRRWDRGLQGPEEL</sequence>
<evidence type="ECO:0000256" key="1">
    <source>
        <dbReference type="SAM" id="MobiDB-lite"/>
    </source>
</evidence>
<feature type="compositionally biased region" description="Polar residues" evidence="1">
    <location>
        <begin position="110"/>
        <end position="131"/>
    </location>
</feature>
<evidence type="ECO:0000313" key="2">
    <source>
        <dbReference type="EMBL" id="GLC62217.1"/>
    </source>
</evidence>
<proteinExistence type="predicted"/>
<organism evidence="2 3">
    <name type="scientific">Pleodorina starrii</name>
    <dbReference type="NCBI Taxonomy" id="330485"/>
    <lineage>
        <taxon>Eukaryota</taxon>
        <taxon>Viridiplantae</taxon>
        <taxon>Chlorophyta</taxon>
        <taxon>core chlorophytes</taxon>
        <taxon>Chlorophyceae</taxon>
        <taxon>CS clade</taxon>
        <taxon>Chlamydomonadales</taxon>
        <taxon>Volvocaceae</taxon>
        <taxon>Pleodorina</taxon>
    </lineage>
</organism>
<dbReference type="Proteomes" id="UP001165080">
    <property type="component" value="Unassembled WGS sequence"/>
</dbReference>
<gene>
    <name evidence="2" type="primary">PLESTB003230</name>
    <name evidence="2" type="ORF">PLESTB_001856400</name>
</gene>
<dbReference type="EMBL" id="BRXU01000060">
    <property type="protein sequence ID" value="GLC62217.1"/>
    <property type="molecule type" value="Genomic_DNA"/>
</dbReference>